<gene>
    <name evidence="1" type="ORF">V5O48_016576</name>
</gene>
<name>A0ABR3ERC5_9AGAR</name>
<organism evidence="1 2">
    <name type="scientific">Marasmius crinis-equi</name>
    <dbReference type="NCBI Taxonomy" id="585013"/>
    <lineage>
        <taxon>Eukaryota</taxon>
        <taxon>Fungi</taxon>
        <taxon>Dikarya</taxon>
        <taxon>Basidiomycota</taxon>
        <taxon>Agaricomycotina</taxon>
        <taxon>Agaricomycetes</taxon>
        <taxon>Agaricomycetidae</taxon>
        <taxon>Agaricales</taxon>
        <taxon>Marasmiineae</taxon>
        <taxon>Marasmiaceae</taxon>
        <taxon>Marasmius</taxon>
    </lineage>
</organism>
<evidence type="ECO:0000313" key="1">
    <source>
        <dbReference type="EMBL" id="KAL0565448.1"/>
    </source>
</evidence>
<evidence type="ECO:0000313" key="2">
    <source>
        <dbReference type="Proteomes" id="UP001465976"/>
    </source>
</evidence>
<keyword evidence="2" id="KW-1185">Reference proteome</keyword>
<protein>
    <submittedName>
        <fullName evidence="1">Uncharacterized protein</fullName>
    </submittedName>
</protein>
<sequence length="118" mass="13132">MQGPFIMPAIFTATAVPTVPERLANLYEGVYPRSIVLLKIGFSLPIFQLTESCVSHVSVSMTWTPTPLQCHFSNTSSFLNIPPAMPVAWLNSTQPKLSYTSLPAYARSHLQSYVVWED</sequence>
<accession>A0ABR3ERC5</accession>
<proteinExistence type="predicted"/>
<reference evidence="1 2" key="1">
    <citation type="submission" date="2024-02" db="EMBL/GenBank/DDBJ databases">
        <title>A draft genome for the cacao thread blight pathogen Marasmius crinis-equi.</title>
        <authorList>
            <person name="Cohen S.P."/>
            <person name="Baruah I.K."/>
            <person name="Amoako-Attah I."/>
            <person name="Bukari Y."/>
            <person name="Meinhardt L.W."/>
            <person name="Bailey B.A."/>
        </authorList>
    </citation>
    <scope>NUCLEOTIDE SEQUENCE [LARGE SCALE GENOMIC DNA]</scope>
    <source>
        <strain evidence="1 2">GH-76</strain>
    </source>
</reference>
<dbReference type="EMBL" id="JBAHYK010002259">
    <property type="protein sequence ID" value="KAL0565448.1"/>
    <property type="molecule type" value="Genomic_DNA"/>
</dbReference>
<dbReference type="Proteomes" id="UP001465976">
    <property type="component" value="Unassembled WGS sequence"/>
</dbReference>
<comment type="caution">
    <text evidence="1">The sequence shown here is derived from an EMBL/GenBank/DDBJ whole genome shotgun (WGS) entry which is preliminary data.</text>
</comment>